<name>A0A1E3R100_9ASCO</name>
<keyword evidence="2" id="KW-0833">Ubl conjugation pathway</keyword>
<dbReference type="GO" id="GO:0005524">
    <property type="term" value="F:ATP binding"/>
    <property type="evidence" value="ECO:0007669"/>
    <property type="project" value="UniProtKB-KW"/>
</dbReference>
<protein>
    <recommendedName>
        <fullName evidence="5">UBC core domain-containing protein</fullName>
    </recommendedName>
</protein>
<dbReference type="EMBL" id="KV454426">
    <property type="protein sequence ID" value="ODQ83022.1"/>
    <property type="molecule type" value="Genomic_DNA"/>
</dbReference>
<dbReference type="SUPFAM" id="SSF54495">
    <property type="entry name" value="UBC-like"/>
    <property type="match status" value="1"/>
</dbReference>
<dbReference type="OrthoDB" id="406833at2759"/>
<evidence type="ECO:0000256" key="3">
    <source>
        <dbReference type="ARBA" id="ARBA00022840"/>
    </source>
</evidence>
<dbReference type="SMART" id="SM00212">
    <property type="entry name" value="UBCc"/>
    <property type="match status" value="1"/>
</dbReference>
<dbReference type="AlphaFoldDB" id="A0A1E3R100"/>
<keyword evidence="1" id="KW-0547">Nucleotide-binding</keyword>
<gene>
    <name evidence="6" type="ORF">BABINDRAFT_5897</name>
</gene>
<proteinExistence type="predicted"/>
<evidence type="ECO:0000313" key="6">
    <source>
        <dbReference type="EMBL" id="ODQ83022.1"/>
    </source>
</evidence>
<dbReference type="PANTHER" id="PTHR24067">
    <property type="entry name" value="UBIQUITIN-CONJUGATING ENZYME E2"/>
    <property type="match status" value="1"/>
</dbReference>
<accession>A0A1E3R100</accession>
<dbReference type="RefSeq" id="XP_018988350.1">
    <property type="nucleotide sequence ID" value="XM_019132317.1"/>
</dbReference>
<reference evidence="7" key="1">
    <citation type="submission" date="2016-05" db="EMBL/GenBank/DDBJ databases">
        <title>Comparative genomics of biotechnologically important yeasts.</title>
        <authorList>
            <consortium name="DOE Joint Genome Institute"/>
            <person name="Riley R."/>
            <person name="Haridas S."/>
            <person name="Wolfe K.H."/>
            <person name="Lopes M.R."/>
            <person name="Hittinger C.T."/>
            <person name="Goker M."/>
            <person name="Salamov A."/>
            <person name="Wisecaver J."/>
            <person name="Long T.M."/>
            <person name="Aerts A.L."/>
            <person name="Barry K."/>
            <person name="Choi C."/>
            <person name="Clum A."/>
            <person name="Coughlan A.Y."/>
            <person name="Deshpande S."/>
            <person name="Douglass A.P."/>
            <person name="Hanson S.J."/>
            <person name="Klenk H.-P."/>
            <person name="Labutti K."/>
            <person name="Lapidus A."/>
            <person name="Lindquist E."/>
            <person name="Lipzen A."/>
            <person name="Meier-Kolthoff J.P."/>
            <person name="Ohm R.A."/>
            <person name="Otillar R.P."/>
            <person name="Pangilinan J."/>
            <person name="Peng Y."/>
            <person name="Rokas A."/>
            <person name="Rosa C.A."/>
            <person name="Scheuner C."/>
            <person name="Sibirny A.A."/>
            <person name="Slot J.C."/>
            <person name="Stielow J.B."/>
            <person name="Sun H."/>
            <person name="Kurtzman C.P."/>
            <person name="Blackwell M."/>
            <person name="Grigoriev I.V."/>
            <person name="Jeffries T.W."/>
        </authorList>
    </citation>
    <scope>NUCLEOTIDE SEQUENCE [LARGE SCALE GENOMIC DNA]</scope>
    <source>
        <strain evidence="7">NRRL Y-12698</strain>
    </source>
</reference>
<evidence type="ECO:0000313" key="7">
    <source>
        <dbReference type="Proteomes" id="UP000094336"/>
    </source>
</evidence>
<dbReference type="Gene3D" id="3.10.110.10">
    <property type="entry name" value="Ubiquitin Conjugating Enzyme"/>
    <property type="match status" value="1"/>
</dbReference>
<dbReference type="InterPro" id="IPR000608">
    <property type="entry name" value="UBC"/>
</dbReference>
<feature type="region of interest" description="Disordered" evidence="4">
    <location>
        <begin position="121"/>
        <end position="149"/>
    </location>
</feature>
<evidence type="ECO:0000259" key="5">
    <source>
        <dbReference type="PROSITE" id="PS50127"/>
    </source>
</evidence>
<evidence type="ECO:0000256" key="4">
    <source>
        <dbReference type="SAM" id="MobiDB-lite"/>
    </source>
</evidence>
<feature type="domain" description="UBC core" evidence="5">
    <location>
        <begin position="3"/>
        <end position="149"/>
    </location>
</feature>
<evidence type="ECO:0000256" key="2">
    <source>
        <dbReference type="ARBA" id="ARBA00022786"/>
    </source>
</evidence>
<evidence type="ECO:0000256" key="1">
    <source>
        <dbReference type="ARBA" id="ARBA00022741"/>
    </source>
</evidence>
<dbReference type="Proteomes" id="UP000094336">
    <property type="component" value="Unassembled WGS sequence"/>
</dbReference>
<sequence>MSIANKRLLKEWKTVQNEAYPGIEFFPTDSMLEWNVDLVIDNPLYPDVYRLGFKMGKGYPLESPSVQFVAGDERPIPMHPHVYSNGHICLDLLGDNWTPVHSVASVSVSIQSMLCQNKVAERPPDDAQYSKNAPRDPKKSLFEYHDDSV</sequence>
<dbReference type="InterPro" id="IPR050113">
    <property type="entry name" value="Ub_conjugating_enzyme"/>
</dbReference>
<keyword evidence="7" id="KW-1185">Reference proteome</keyword>
<dbReference type="GeneID" id="30150170"/>
<dbReference type="CDD" id="cd23808">
    <property type="entry name" value="UBCc_UBE2W"/>
    <property type="match status" value="1"/>
</dbReference>
<dbReference type="STRING" id="984486.A0A1E3R100"/>
<organism evidence="6 7">
    <name type="scientific">Babjeviella inositovora NRRL Y-12698</name>
    <dbReference type="NCBI Taxonomy" id="984486"/>
    <lineage>
        <taxon>Eukaryota</taxon>
        <taxon>Fungi</taxon>
        <taxon>Dikarya</taxon>
        <taxon>Ascomycota</taxon>
        <taxon>Saccharomycotina</taxon>
        <taxon>Pichiomycetes</taxon>
        <taxon>Serinales incertae sedis</taxon>
        <taxon>Babjeviella</taxon>
    </lineage>
</organism>
<dbReference type="InterPro" id="IPR016135">
    <property type="entry name" value="UBQ-conjugating_enzyme/RWD"/>
</dbReference>
<feature type="compositionally biased region" description="Basic and acidic residues" evidence="4">
    <location>
        <begin position="133"/>
        <end position="149"/>
    </location>
</feature>
<dbReference type="PROSITE" id="PS50127">
    <property type="entry name" value="UBC_2"/>
    <property type="match status" value="1"/>
</dbReference>
<keyword evidence="3" id="KW-0067">ATP-binding</keyword>
<dbReference type="Pfam" id="PF00179">
    <property type="entry name" value="UQ_con"/>
    <property type="match status" value="1"/>
</dbReference>